<gene>
    <name evidence="2" type="ORF">A3H63_02345</name>
</gene>
<dbReference type="CDD" id="cd08369">
    <property type="entry name" value="FMT_core"/>
    <property type="match status" value="1"/>
</dbReference>
<dbReference type="Pfam" id="PF00551">
    <property type="entry name" value="Formyl_trans_N"/>
    <property type="match status" value="1"/>
</dbReference>
<proteinExistence type="predicted"/>
<protein>
    <recommendedName>
        <fullName evidence="1">Formyl transferase N-terminal domain-containing protein</fullName>
    </recommendedName>
</protein>
<dbReference type="GO" id="GO:0004479">
    <property type="term" value="F:methionyl-tRNA formyltransferase activity"/>
    <property type="evidence" value="ECO:0007669"/>
    <property type="project" value="TreeGrafter"/>
</dbReference>
<name>A0A1G1ZSI4_9BACT</name>
<dbReference type="EMBL" id="MHJM01000025">
    <property type="protein sequence ID" value="OGY67435.1"/>
    <property type="molecule type" value="Genomic_DNA"/>
</dbReference>
<dbReference type="PANTHER" id="PTHR11138">
    <property type="entry name" value="METHIONYL-TRNA FORMYLTRANSFERASE"/>
    <property type="match status" value="1"/>
</dbReference>
<dbReference type="STRING" id="1798410.A3H63_02345"/>
<reference evidence="2 3" key="1">
    <citation type="journal article" date="2016" name="Nat. Commun.">
        <title>Thousands of microbial genomes shed light on interconnected biogeochemical processes in an aquifer system.</title>
        <authorList>
            <person name="Anantharaman K."/>
            <person name="Brown C.T."/>
            <person name="Hug L.A."/>
            <person name="Sharon I."/>
            <person name="Castelle C.J."/>
            <person name="Probst A.J."/>
            <person name="Thomas B.C."/>
            <person name="Singh A."/>
            <person name="Wilkins M.J."/>
            <person name="Karaoz U."/>
            <person name="Brodie E.L."/>
            <person name="Williams K.H."/>
            <person name="Hubbard S.S."/>
            <person name="Banfield J.F."/>
        </authorList>
    </citation>
    <scope>NUCLEOTIDE SEQUENCE [LARGE SCALE GENOMIC DNA]</scope>
</reference>
<evidence type="ECO:0000313" key="2">
    <source>
        <dbReference type="EMBL" id="OGY67435.1"/>
    </source>
</evidence>
<accession>A0A1G1ZSI4</accession>
<dbReference type="AlphaFoldDB" id="A0A1G1ZSI4"/>
<dbReference type="PANTHER" id="PTHR11138:SF5">
    <property type="entry name" value="METHIONYL-TRNA FORMYLTRANSFERASE, MITOCHONDRIAL"/>
    <property type="match status" value="1"/>
</dbReference>
<dbReference type="InterPro" id="IPR002376">
    <property type="entry name" value="Formyl_transf_N"/>
</dbReference>
<dbReference type="GO" id="GO:0005829">
    <property type="term" value="C:cytosol"/>
    <property type="evidence" value="ECO:0007669"/>
    <property type="project" value="TreeGrafter"/>
</dbReference>
<dbReference type="Proteomes" id="UP000176284">
    <property type="component" value="Unassembled WGS sequence"/>
</dbReference>
<evidence type="ECO:0000313" key="3">
    <source>
        <dbReference type="Proteomes" id="UP000176284"/>
    </source>
</evidence>
<dbReference type="SUPFAM" id="SSF53328">
    <property type="entry name" value="Formyltransferase"/>
    <property type="match status" value="1"/>
</dbReference>
<comment type="caution">
    <text evidence="2">The sequence shown here is derived from an EMBL/GenBank/DDBJ whole genome shotgun (WGS) entry which is preliminary data.</text>
</comment>
<evidence type="ECO:0000259" key="1">
    <source>
        <dbReference type="Pfam" id="PF00551"/>
    </source>
</evidence>
<sequence>MRILLLGSDNSECEELRRYLFSCGEEVIFSAEKITSEKVREINPDIIISYNYRHILKEDVFLMPILGTINLHISYLPWNRGADPNFWSHLEGTPKGVTIHYINAGIDTGDIIGQELVEFSEKDTLKSSYEKLHIAIRELFKKLWPKIKSGQAPRRKQRGKGTFHLVKDKEPFLNLLSERGYDTPIEDLNKFRKTA</sequence>
<dbReference type="Gene3D" id="3.40.50.12230">
    <property type="match status" value="1"/>
</dbReference>
<organism evidence="2 3">
    <name type="scientific">Candidatus Harrisonbacteria bacterium RIFCSPLOWO2_02_FULL_45_10c</name>
    <dbReference type="NCBI Taxonomy" id="1798410"/>
    <lineage>
        <taxon>Bacteria</taxon>
        <taxon>Candidatus Harrisoniibacteriota</taxon>
    </lineage>
</organism>
<feature type="domain" description="Formyl transferase N-terminal" evidence="1">
    <location>
        <begin position="35"/>
        <end position="134"/>
    </location>
</feature>
<dbReference type="InterPro" id="IPR036477">
    <property type="entry name" value="Formyl_transf_N_sf"/>
</dbReference>